<name>A0A6P8ZTW5_THRPL</name>
<keyword evidence="2" id="KW-1185">Reference proteome</keyword>
<organism evidence="3">
    <name type="scientific">Thrips palmi</name>
    <name type="common">Melon thrips</name>
    <dbReference type="NCBI Taxonomy" id="161013"/>
    <lineage>
        <taxon>Eukaryota</taxon>
        <taxon>Metazoa</taxon>
        <taxon>Ecdysozoa</taxon>
        <taxon>Arthropoda</taxon>
        <taxon>Hexapoda</taxon>
        <taxon>Insecta</taxon>
        <taxon>Pterygota</taxon>
        <taxon>Neoptera</taxon>
        <taxon>Paraneoptera</taxon>
        <taxon>Thysanoptera</taxon>
        <taxon>Terebrantia</taxon>
        <taxon>Thripoidea</taxon>
        <taxon>Thripidae</taxon>
        <taxon>Thrips</taxon>
    </lineage>
</organism>
<dbReference type="AlphaFoldDB" id="A0A6P8ZTW5"/>
<accession>A0A6P8ZTW5</accession>
<gene>
    <name evidence="3" type="primary">LOC117649744</name>
</gene>
<dbReference type="KEGG" id="tpal:117649744"/>
<dbReference type="InParanoid" id="A0A6P8ZTW5"/>
<evidence type="ECO:0000256" key="1">
    <source>
        <dbReference type="SAM" id="MobiDB-lite"/>
    </source>
</evidence>
<reference evidence="3" key="1">
    <citation type="submission" date="2025-08" db="UniProtKB">
        <authorList>
            <consortium name="RefSeq"/>
        </authorList>
    </citation>
    <scope>IDENTIFICATION</scope>
    <source>
        <tissue evidence="3">Total insect</tissue>
    </source>
</reference>
<dbReference type="Proteomes" id="UP000515158">
    <property type="component" value="Unplaced"/>
</dbReference>
<dbReference type="OrthoDB" id="3598281at2759"/>
<feature type="region of interest" description="Disordered" evidence="1">
    <location>
        <begin position="111"/>
        <end position="135"/>
    </location>
</feature>
<dbReference type="RefSeq" id="XP_034248654.1">
    <property type="nucleotide sequence ID" value="XM_034392763.1"/>
</dbReference>
<dbReference type="GeneID" id="117649744"/>
<evidence type="ECO:0000313" key="2">
    <source>
        <dbReference type="Proteomes" id="UP000515158"/>
    </source>
</evidence>
<protein>
    <submittedName>
        <fullName evidence="3">Uncharacterized protein LOC117649744</fullName>
    </submittedName>
</protein>
<evidence type="ECO:0000313" key="3">
    <source>
        <dbReference type="RefSeq" id="XP_034248654.1"/>
    </source>
</evidence>
<proteinExistence type="predicted"/>
<sequence>MIIREKIGVLFPNEPLNLIYQAPQESDRTQALARGMLFYRVRNEISKLISKKVIQPRRRRKVLDDSFESEEVDNPSTEIEGLVQILKRAREVTSEVERNWEKTAEFRLQKLNTAAKKEKQKGKGKKKDRENQPADTVQDYINDYKVLRHPQAHKLLELDFKHLYEEESGNLLSEWSNFLSKIEQLALNSRIEDQVGKELVSILKTDESDLDDNNKDALLLQILPSLCPPTARVTVGKKQHTNPALLSLVMPLYHTQLWELILNL</sequence>